<feature type="domain" description="C2H2-type" evidence="13">
    <location>
        <begin position="637"/>
        <end position="665"/>
    </location>
</feature>
<dbReference type="Gene3D" id="3.30.160.60">
    <property type="entry name" value="Classic Zinc Finger"/>
    <property type="match status" value="4"/>
</dbReference>
<sequence>MTDPFCVGGGRRLPGSSKSGPGRDGGRNEVRLPMLHDPPKLGLPVGRGGPTVPSQAPLCFDPGSPASDRTEGKKKGRPKAENQALRDIPLSLMNQWKDEFKAHSRVKCPNAGCWLEFPSIYGLKYHYQRCQGGAISERLAFPCPFCEAAFTSKTQLEKHRIWNHVDRPLPAPRPGPVSRPVSVSRPVGVSKPIGVSKPVTVSKPIGISKPVPASRPVPVTKPVPASRPMPVSKPVPASRPVPVTKAVPVTRPIPVTRSVPIAKPVTVNKPVPVTKPVTINKPVSVTKLVTVTKPVPVAKPVTVSRPIVVSKPVTVSRPIAISRHTPPCKMALLTKSENRAPRAAGRSSGKKRAADGLDACPLPPKQARPENGEYGPSTTDQSSAFQLSTDPSSSPLSLGSRALGGKEVPRATGPVSPPEEGAERTKHRRKQKTPKKFTGEQPSISGTFGLKGLAKAEDKARIHRAKKQEGPVPEEVRKRGPAPTSAVSKEVPAPGAHPAPGGPEEQWQRAIHERGEAVCPTCNVVTRKTLVGLKKHMEVCQKLQDALKCEHCRKQFKSKAGLNYHTMAEHSAKPCDAEASEAGEREEREWLRKVLKQVGRLRCPQEGCGAAFSSLMGYQYHQRRCGKPPCEVETPSFPCTHCGKTYRSKAGHDYHVRSEHAAPPPEEPADKTPEAEDLLGVERTPSGRIRRTSAQVAVFHLQEIAEDELARDWTKRRMKDDLVPETARLNYTRPGLPVLNPRLLEEWKNEVKEKGHVNCPNDCCEAIYSSVSGLKAHLASCSKGDHLVGKYCCLLCPKEFSSESGVKYHILKAHAEVRQGQGPGGRALLGLRLDALAPWRGRKGQGRQGGGSSLERVGDVEEPAGFFSEQPPASLEKLGCPQAPGPLPPRPPGSWAPGFPSLLLSPRTGSALRQTRLPDTRAQTPWCPERRRVRLAGRSGAASPRSDPLRIQPLGRLPTGTTGPQEAETRGPGALLAGSWEPARRPRSEFAAWQVGGARPPLSRVGLQSLLPSRPPPPTPACSSVQRGRPALSPPRGWPCPTQAAAGHLGQGLPGGPGQLQKCNSLEGPSRAGKRTGCSLGFGAGAARSRQVASGPRRVSSAPHRGSLVARGSGLMRVPEQPHLVTRHWNPSTPQLPPGTDPKSDSCRADLPAPPHPTPPPPRRLLVPALLLSTSPGPPSPAVQPLLRSGPAPRARVHRGGRGSPAPPSPVVLPTRGQAEALLLQLQGCGAGAT</sequence>
<gene>
    <name evidence="14" type="primary">ZNF512B</name>
</gene>
<dbReference type="Proteomes" id="UP000694554">
    <property type="component" value="Chromosome 15"/>
</dbReference>
<protein>
    <submittedName>
        <fullName evidence="14">Zinc finger protein 512B</fullName>
    </submittedName>
</protein>
<organism evidence="14 15">
    <name type="scientific">Phocoena sinus</name>
    <name type="common">Vaquita</name>
    <dbReference type="NCBI Taxonomy" id="42100"/>
    <lineage>
        <taxon>Eukaryota</taxon>
        <taxon>Metazoa</taxon>
        <taxon>Chordata</taxon>
        <taxon>Craniata</taxon>
        <taxon>Vertebrata</taxon>
        <taxon>Euteleostomi</taxon>
        <taxon>Mammalia</taxon>
        <taxon>Eutheria</taxon>
        <taxon>Laurasiatheria</taxon>
        <taxon>Artiodactyla</taxon>
        <taxon>Whippomorpha</taxon>
        <taxon>Cetacea</taxon>
        <taxon>Odontoceti</taxon>
        <taxon>Phocoenidae</taxon>
        <taxon>Phocoena</taxon>
    </lineage>
</organism>
<dbReference type="PROSITE" id="PS50157">
    <property type="entry name" value="ZINC_FINGER_C2H2_2"/>
    <property type="match status" value="4"/>
</dbReference>
<keyword evidence="7" id="KW-0805">Transcription regulation</keyword>
<reference evidence="14" key="3">
    <citation type="submission" date="2025-09" db="UniProtKB">
        <authorList>
            <consortium name="Ensembl"/>
        </authorList>
    </citation>
    <scope>IDENTIFICATION</scope>
</reference>
<reference evidence="14" key="1">
    <citation type="submission" date="2019-08" db="EMBL/GenBank/DDBJ databases">
        <title>Phocoena sinus (Vaquita) genome, mPhoSin1, primary haplotype.</title>
        <authorList>
            <person name="Morin P."/>
            <person name="Mountcastle J."/>
            <person name="Fungtammasan C."/>
            <person name="Rhie A."/>
            <person name="Rojas-Bracho L."/>
            <person name="Smith C.R."/>
            <person name="Taylor B.L."/>
            <person name="Gulland F.M.D."/>
            <person name="Musser W."/>
            <person name="Houck M."/>
            <person name="Haase B."/>
            <person name="Paez S."/>
            <person name="Howe K."/>
            <person name="Torrance J."/>
            <person name="Formenti G."/>
            <person name="Phillippy A."/>
            <person name="Ryder O."/>
            <person name="Jarvis E.D."/>
            <person name="Fedrigo O."/>
        </authorList>
    </citation>
    <scope>NUCLEOTIDE SEQUENCE [LARGE SCALE GENOMIC DNA]</scope>
</reference>
<dbReference type="PROSITE" id="PS00028">
    <property type="entry name" value="ZINC_FINGER_C2H2_1"/>
    <property type="match status" value="4"/>
</dbReference>
<keyword evidence="8" id="KW-0238">DNA-binding</keyword>
<keyword evidence="5 11" id="KW-0863">Zinc-finger</keyword>
<dbReference type="FunFam" id="3.30.160.60:FF:000820">
    <property type="entry name" value="Zinc finger protein 512B"/>
    <property type="match status" value="1"/>
</dbReference>
<feature type="region of interest" description="Disordered" evidence="12">
    <location>
        <begin position="935"/>
        <end position="979"/>
    </location>
</feature>
<comment type="similarity">
    <text evidence="2">Belongs to the krueppel C2H2-type zinc-finger protein family.</text>
</comment>
<dbReference type="GeneTree" id="ENSGT00940000159165"/>
<keyword evidence="10" id="KW-0539">Nucleus</keyword>
<feature type="region of interest" description="Disordered" evidence="12">
    <location>
        <begin position="1"/>
        <end position="82"/>
    </location>
</feature>
<evidence type="ECO:0000256" key="10">
    <source>
        <dbReference type="ARBA" id="ARBA00023242"/>
    </source>
</evidence>
<feature type="compositionally biased region" description="Low complexity" evidence="12">
    <location>
        <begin position="1164"/>
        <end position="1175"/>
    </location>
</feature>
<dbReference type="InterPro" id="IPR036236">
    <property type="entry name" value="Znf_C2H2_sf"/>
</dbReference>
<dbReference type="InterPro" id="IPR052274">
    <property type="entry name" value="Krueppel_C2H2_Zn-finger"/>
</dbReference>
<evidence type="ECO:0000256" key="11">
    <source>
        <dbReference type="PROSITE-ProRule" id="PRU00042"/>
    </source>
</evidence>
<evidence type="ECO:0000259" key="13">
    <source>
        <dbReference type="PROSITE" id="PS50157"/>
    </source>
</evidence>
<keyword evidence="9" id="KW-0804">Transcription</keyword>
<dbReference type="SUPFAM" id="SSF57667">
    <property type="entry name" value="beta-beta-alpha zinc fingers"/>
    <property type="match status" value="7"/>
</dbReference>
<evidence type="ECO:0000256" key="4">
    <source>
        <dbReference type="ARBA" id="ARBA00022737"/>
    </source>
</evidence>
<dbReference type="GO" id="GO:0000977">
    <property type="term" value="F:RNA polymerase II transcription regulatory region sequence-specific DNA binding"/>
    <property type="evidence" value="ECO:0007669"/>
    <property type="project" value="Ensembl"/>
</dbReference>
<dbReference type="PANTHER" id="PTHR22979:SF3">
    <property type="entry name" value="ZINC FINGER PROTEIN 512B"/>
    <property type="match status" value="1"/>
</dbReference>
<evidence type="ECO:0000313" key="14">
    <source>
        <dbReference type="Ensembl" id="ENSPSNP00000025035.1"/>
    </source>
</evidence>
<dbReference type="Ensembl" id="ENSPSNT00000028147.1">
    <property type="protein sequence ID" value="ENSPSNP00000025035.1"/>
    <property type="gene ID" value="ENSPSNG00000018283.1"/>
</dbReference>
<dbReference type="InterPro" id="IPR013087">
    <property type="entry name" value="Znf_C2H2_type"/>
</dbReference>
<feature type="compositionally biased region" description="Polar residues" evidence="12">
    <location>
        <begin position="376"/>
        <end position="386"/>
    </location>
</feature>
<dbReference type="GO" id="GO:0001227">
    <property type="term" value="F:DNA-binding transcription repressor activity, RNA polymerase II-specific"/>
    <property type="evidence" value="ECO:0007669"/>
    <property type="project" value="Ensembl"/>
</dbReference>
<comment type="subcellular location">
    <subcellularLocation>
        <location evidence="1">Nucleus</location>
    </subcellularLocation>
</comment>
<feature type="domain" description="C2H2-type" evidence="13">
    <location>
        <begin position="791"/>
        <end position="819"/>
    </location>
</feature>
<feature type="region of interest" description="Disordered" evidence="12">
    <location>
        <begin position="1087"/>
        <end position="1107"/>
    </location>
</feature>
<keyword evidence="15" id="KW-1185">Reference proteome</keyword>
<keyword evidence="4" id="KW-0677">Repeat</keyword>
<evidence type="ECO:0000256" key="5">
    <source>
        <dbReference type="ARBA" id="ARBA00022771"/>
    </source>
</evidence>
<dbReference type="InterPro" id="IPR048408">
    <property type="entry name" value="ZNF512_C2HC"/>
</dbReference>
<feature type="compositionally biased region" description="Basic residues" evidence="12">
    <location>
        <begin position="425"/>
        <end position="435"/>
    </location>
</feature>
<evidence type="ECO:0000256" key="7">
    <source>
        <dbReference type="ARBA" id="ARBA00023015"/>
    </source>
</evidence>
<reference evidence="14" key="2">
    <citation type="submission" date="2025-08" db="UniProtKB">
        <authorList>
            <consortium name="Ensembl"/>
        </authorList>
    </citation>
    <scope>IDENTIFICATION</scope>
</reference>
<dbReference type="GO" id="GO:0005654">
    <property type="term" value="C:nucleoplasm"/>
    <property type="evidence" value="ECO:0007669"/>
    <property type="project" value="Ensembl"/>
</dbReference>
<evidence type="ECO:0000256" key="2">
    <source>
        <dbReference type="ARBA" id="ARBA00006991"/>
    </source>
</evidence>
<evidence type="ECO:0000256" key="9">
    <source>
        <dbReference type="ARBA" id="ARBA00023163"/>
    </source>
</evidence>
<dbReference type="GO" id="GO:0008270">
    <property type="term" value="F:zinc ion binding"/>
    <property type="evidence" value="ECO:0007669"/>
    <property type="project" value="UniProtKB-KW"/>
</dbReference>
<accession>A0A8C9CHF4</accession>
<keyword evidence="6" id="KW-0862">Zinc</keyword>
<dbReference type="PANTHER" id="PTHR22979">
    <property type="entry name" value="ZINC FINGER PROTEIN-RELATED"/>
    <property type="match status" value="1"/>
</dbReference>
<feature type="domain" description="C2H2-type" evidence="13">
    <location>
        <begin position="141"/>
        <end position="168"/>
    </location>
</feature>
<dbReference type="FunFam" id="3.30.160.60:FF:000270">
    <property type="entry name" value="Zinc finger protein 512"/>
    <property type="match status" value="1"/>
</dbReference>
<evidence type="ECO:0000256" key="12">
    <source>
        <dbReference type="SAM" id="MobiDB-lite"/>
    </source>
</evidence>
<feature type="region of interest" description="Disordered" evidence="12">
    <location>
        <begin position="1124"/>
        <end position="1213"/>
    </location>
</feature>
<dbReference type="GO" id="GO:1902894">
    <property type="term" value="P:negative regulation of miRNA transcription"/>
    <property type="evidence" value="ECO:0007669"/>
    <property type="project" value="Ensembl"/>
</dbReference>
<evidence type="ECO:0000256" key="1">
    <source>
        <dbReference type="ARBA" id="ARBA00004123"/>
    </source>
</evidence>
<feature type="region of interest" description="Disordered" evidence="12">
    <location>
        <begin position="1008"/>
        <end position="1074"/>
    </location>
</feature>
<dbReference type="FunFam" id="3.30.160.60:FF:000857">
    <property type="entry name" value="Zinc finger protein 512B"/>
    <property type="match status" value="1"/>
</dbReference>
<evidence type="ECO:0000256" key="3">
    <source>
        <dbReference type="ARBA" id="ARBA00022723"/>
    </source>
</evidence>
<dbReference type="FunFam" id="3.30.160.60:FF:000177">
    <property type="entry name" value="Zinc finger protein 512"/>
    <property type="match status" value="1"/>
</dbReference>
<feature type="compositionally biased region" description="Gly residues" evidence="12">
    <location>
        <begin position="1049"/>
        <end position="1058"/>
    </location>
</feature>
<name>A0A8C9CHF4_PHOSS</name>
<keyword evidence="3" id="KW-0479">Metal-binding</keyword>
<feature type="compositionally biased region" description="Pro residues" evidence="12">
    <location>
        <begin position="1152"/>
        <end position="1163"/>
    </location>
</feature>
<dbReference type="AlphaFoldDB" id="A0A8C9CHF4"/>
<evidence type="ECO:0000313" key="15">
    <source>
        <dbReference type="Proteomes" id="UP000694554"/>
    </source>
</evidence>
<feature type="domain" description="C2H2-type" evidence="13">
    <location>
        <begin position="547"/>
        <end position="574"/>
    </location>
</feature>
<dbReference type="SMART" id="SM00355">
    <property type="entry name" value="ZnF_C2H2"/>
    <property type="match status" value="6"/>
</dbReference>
<evidence type="ECO:0000256" key="6">
    <source>
        <dbReference type="ARBA" id="ARBA00022833"/>
    </source>
</evidence>
<proteinExistence type="inferred from homology"/>
<dbReference type="Pfam" id="PF00096">
    <property type="entry name" value="zf-C2H2"/>
    <property type="match status" value="1"/>
</dbReference>
<feature type="region of interest" description="Disordered" evidence="12">
    <location>
        <begin position="331"/>
        <end position="507"/>
    </location>
</feature>
<dbReference type="Pfam" id="PF21276">
    <property type="entry name" value="ZNF512_C2HC"/>
    <property type="match status" value="2"/>
</dbReference>
<feature type="compositionally biased region" description="Low complexity" evidence="12">
    <location>
        <begin position="387"/>
        <end position="405"/>
    </location>
</feature>
<evidence type="ECO:0000256" key="8">
    <source>
        <dbReference type="ARBA" id="ARBA00023125"/>
    </source>
</evidence>